<dbReference type="GO" id="GO:0004493">
    <property type="term" value="F:methylmalonyl-CoA epimerase activity"/>
    <property type="evidence" value="ECO:0007669"/>
    <property type="project" value="TreeGrafter"/>
</dbReference>
<feature type="domain" description="VOC" evidence="2">
    <location>
        <begin position="6"/>
        <end position="134"/>
    </location>
</feature>
<organism evidence="3 4">
    <name type="scientific">Gloeomargarita lithophora Alchichica-D10</name>
    <dbReference type="NCBI Taxonomy" id="1188229"/>
    <lineage>
        <taxon>Bacteria</taxon>
        <taxon>Bacillati</taxon>
        <taxon>Cyanobacteriota</taxon>
        <taxon>Cyanophyceae</taxon>
        <taxon>Gloeomargaritales</taxon>
        <taxon>Gloeomargaritaceae</taxon>
        <taxon>Gloeomargarita</taxon>
    </lineage>
</organism>
<dbReference type="CDD" id="cd06587">
    <property type="entry name" value="VOC"/>
    <property type="match status" value="1"/>
</dbReference>
<gene>
    <name evidence="3" type="ORF">GlitD10_1866</name>
</gene>
<sequence>MFNSVQYHHIAIRTGNIHRAIEFYTALGFQVSERFTAGITLACWLEGLGMRLELMQVPLPRPAPDAFGDEHYVGYYHLSLQVTDVELFLAELSKKFSEPITVLLPPTVQVIGQKNYRVAFIQDYDGLPIELIETLDNPGGEPH</sequence>
<reference evidence="3 4" key="1">
    <citation type="submission" date="2016-10" db="EMBL/GenBank/DDBJ databases">
        <title>Description of Gloeomargarita lithophora gen. nov., sp. nov., a thylakoid-bearing basal-branching cyanobacterium with intracellular carbonates, and proposal for Gloeomargaritales ord. nov.</title>
        <authorList>
            <person name="Moreira D."/>
            <person name="Tavera R."/>
            <person name="Benzerara K."/>
            <person name="Skouri-Panet F."/>
            <person name="Couradeau E."/>
            <person name="Gerard E."/>
            <person name="Loussert C."/>
            <person name="Novelo E."/>
            <person name="Zivanovic Y."/>
            <person name="Lopez-Garcia P."/>
        </authorList>
    </citation>
    <scope>NUCLEOTIDE SEQUENCE [LARGE SCALE GENOMIC DNA]</scope>
    <source>
        <strain evidence="3 4">D10</strain>
    </source>
</reference>
<dbReference type="Gene3D" id="3.10.180.10">
    <property type="entry name" value="2,3-Dihydroxybiphenyl 1,2-Dioxygenase, domain 1"/>
    <property type="match status" value="1"/>
</dbReference>
<dbReference type="AlphaFoldDB" id="A0A1J0AE46"/>
<name>A0A1J0AE46_9CYAN</name>
<dbReference type="InterPro" id="IPR004360">
    <property type="entry name" value="Glyas_Fos-R_dOase_dom"/>
</dbReference>
<dbReference type="InterPro" id="IPR037523">
    <property type="entry name" value="VOC_core"/>
</dbReference>
<dbReference type="STRING" id="1188229.GlitD10_1866"/>
<dbReference type="PROSITE" id="PS51819">
    <property type="entry name" value="VOC"/>
    <property type="match status" value="1"/>
</dbReference>
<accession>A0A1J0AE46</accession>
<dbReference type="PANTHER" id="PTHR43048:SF3">
    <property type="entry name" value="METHYLMALONYL-COA EPIMERASE, MITOCHONDRIAL"/>
    <property type="match status" value="1"/>
</dbReference>
<evidence type="ECO:0000259" key="2">
    <source>
        <dbReference type="PROSITE" id="PS51819"/>
    </source>
</evidence>
<dbReference type="Pfam" id="PF00903">
    <property type="entry name" value="Glyoxalase"/>
    <property type="match status" value="1"/>
</dbReference>
<dbReference type="InterPro" id="IPR051785">
    <property type="entry name" value="MMCE/EMCE_epimerase"/>
</dbReference>
<keyword evidence="3" id="KW-0560">Oxidoreductase</keyword>
<proteinExistence type="predicted"/>
<dbReference type="InterPro" id="IPR029068">
    <property type="entry name" value="Glyas_Bleomycin-R_OHBP_Dase"/>
</dbReference>
<dbReference type="GO" id="GO:0051213">
    <property type="term" value="F:dioxygenase activity"/>
    <property type="evidence" value="ECO:0007669"/>
    <property type="project" value="UniProtKB-KW"/>
</dbReference>
<keyword evidence="3" id="KW-0223">Dioxygenase</keyword>
<dbReference type="GO" id="GO:0046872">
    <property type="term" value="F:metal ion binding"/>
    <property type="evidence" value="ECO:0007669"/>
    <property type="project" value="UniProtKB-KW"/>
</dbReference>
<evidence type="ECO:0000313" key="3">
    <source>
        <dbReference type="EMBL" id="APB34192.1"/>
    </source>
</evidence>
<dbReference type="GO" id="GO:0046491">
    <property type="term" value="P:L-methylmalonyl-CoA metabolic process"/>
    <property type="evidence" value="ECO:0007669"/>
    <property type="project" value="TreeGrafter"/>
</dbReference>
<dbReference type="OrthoDB" id="511266at2"/>
<dbReference type="Proteomes" id="UP000180235">
    <property type="component" value="Chromosome"/>
</dbReference>
<evidence type="ECO:0000256" key="1">
    <source>
        <dbReference type="ARBA" id="ARBA00022723"/>
    </source>
</evidence>
<dbReference type="SUPFAM" id="SSF54593">
    <property type="entry name" value="Glyoxalase/Bleomycin resistance protein/Dihydroxybiphenyl dioxygenase"/>
    <property type="match status" value="1"/>
</dbReference>
<dbReference type="KEGG" id="glt:GlitD10_1866"/>
<keyword evidence="4" id="KW-1185">Reference proteome</keyword>
<dbReference type="PANTHER" id="PTHR43048">
    <property type="entry name" value="METHYLMALONYL-COA EPIMERASE"/>
    <property type="match status" value="1"/>
</dbReference>
<dbReference type="EMBL" id="CP017675">
    <property type="protein sequence ID" value="APB34192.1"/>
    <property type="molecule type" value="Genomic_DNA"/>
</dbReference>
<dbReference type="RefSeq" id="WP_071454673.1">
    <property type="nucleotide sequence ID" value="NZ_CP017675.1"/>
</dbReference>
<evidence type="ECO:0000313" key="4">
    <source>
        <dbReference type="Proteomes" id="UP000180235"/>
    </source>
</evidence>
<keyword evidence="1" id="KW-0479">Metal-binding</keyword>
<protein>
    <submittedName>
        <fullName evidence="3">Glyoxalase/bleomycin resistance protein/dioxygenase</fullName>
    </submittedName>
</protein>